<dbReference type="Gene3D" id="1.25.10.10">
    <property type="entry name" value="Leucine-rich Repeat Variant"/>
    <property type="match status" value="1"/>
</dbReference>
<dbReference type="InterPro" id="IPR011989">
    <property type="entry name" value="ARM-like"/>
</dbReference>
<evidence type="ECO:0000256" key="2">
    <source>
        <dbReference type="ARBA" id="ARBA00022884"/>
    </source>
</evidence>
<feature type="repeat" description="Pumilio" evidence="3">
    <location>
        <begin position="164"/>
        <end position="199"/>
    </location>
</feature>
<dbReference type="InterPro" id="IPR016024">
    <property type="entry name" value="ARM-type_fold"/>
</dbReference>
<reference evidence="6" key="1">
    <citation type="submission" date="2018-01" db="EMBL/GenBank/DDBJ databases">
        <title>An insight into the sialome of Amazonian anophelines.</title>
        <authorList>
            <person name="Ribeiro J.M."/>
            <person name="Scarpassa V."/>
            <person name="Calvo E."/>
        </authorList>
    </citation>
    <scope>NUCLEOTIDE SEQUENCE</scope>
    <source>
        <tissue evidence="6">Salivary glands</tissue>
    </source>
</reference>
<proteinExistence type="predicted"/>
<dbReference type="PROSITE" id="PS50302">
    <property type="entry name" value="PUM"/>
    <property type="match status" value="1"/>
</dbReference>
<evidence type="ECO:0000256" key="4">
    <source>
        <dbReference type="SAM" id="MobiDB-lite"/>
    </source>
</evidence>
<evidence type="ECO:0000259" key="5">
    <source>
        <dbReference type="PROSITE" id="PS50303"/>
    </source>
</evidence>
<dbReference type="PROSITE" id="PS50303">
    <property type="entry name" value="PUM_HD"/>
    <property type="match status" value="1"/>
</dbReference>
<dbReference type="InterPro" id="IPR012959">
    <property type="entry name" value="CPL_dom"/>
</dbReference>
<evidence type="ECO:0000256" key="1">
    <source>
        <dbReference type="ARBA" id="ARBA00022737"/>
    </source>
</evidence>
<dbReference type="GO" id="GO:0006417">
    <property type="term" value="P:regulation of translation"/>
    <property type="evidence" value="ECO:0007669"/>
    <property type="project" value="TreeGrafter"/>
</dbReference>
<dbReference type="GO" id="GO:0005730">
    <property type="term" value="C:nucleolus"/>
    <property type="evidence" value="ECO:0007669"/>
    <property type="project" value="TreeGrafter"/>
</dbReference>
<evidence type="ECO:0000256" key="3">
    <source>
        <dbReference type="PROSITE-ProRule" id="PRU00317"/>
    </source>
</evidence>
<keyword evidence="1" id="KW-0677">Repeat</keyword>
<dbReference type="SMART" id="SM00025">
    <property type="entry name" value="Pumilio"/>
    <property type="match status" value="4"/>
</dbReference>
<dbReference type="AlphaFoldDB" id="A0A2M4BGH9"/>
<keyword evidence="2" id="KW-0694">RNA-binding</keyword>
<evidence type="ECO:0000313" key="6">
    <source>
        <dbReference type="EMBL" id="MBW52127.1"/>
    </source>
</evidence>
<organism evidence="6">
    <name type="scientific">Anopheles marajoara</name>
    <dbReference type="NCBI Taxonomy" id="58244"/>
    <lineage>
        <taxon>Eukaryota</taxon>
        <taxon>Metazoa</taxon>
        <taxon>Ecdysozoa</taxon>
        <taxon>Arthropoda</taxon>
        <taxon>Hexapoda</taxon>
        <taxon>Insecta</taxon>
        <taxon>Pterygota</taxon>
        <taxon>Neoptera</taxon>
        <taxon>Endopterygota</taxon>
        <taxon>Diptera</taxon>
        <taxon>Nematocera</taxon>
        <taxon>Culicoidea</taxon>
        <taxon>Culicidae</taxon>
        <taxon>Anophelinae</taxon>
        <taxon>Anopheles</taxon>
    </lineage>
</organism>
<dbReference type="GO" id="GO:0003729">
    <property type="term" value="F:mRNA binding"/>
    <property type="evidence" value="ECO:0007669"/>
    <property type="project" value="TreeGrafter"/>
</dbReference>
<dbReference type="InterPro" id="IPR001313">
    <property type="entry name" value="Pumilio_RNA-bd_rpt"/>
</dbReference>
<protein>
    <submittedName>
        <fullName evidence="6">Putative puf family rna-binding protein</fullName>
    </submittedName>
</protein>
<dbReference type="SUPFAM" id="SSF48371">
    <property type="entry name" value="ARM repeat"/>
    <property type="match status" value="1"/>
</dbReference>
<dbReference type="Pfam" id="PF08144">
    <property type="entry name" value="CPL"/>
    <property type="match status" value="1"/>
</dbReference>
<accession>A0A2M4BGH9</accession>
<dbReference type="InterPro" id="IPR040059">
    <property type="entry name" value="PUM3"/>
</dbReference>
<feature type="domain" description="PUM-HD" evidence="5">
    <location>
        <begin position="100"/>
        <end position="451"/>
    </location>
</feature>
<dbReference type="PANTHER" id="PTHR13389:SF0">
    <property type="entry name" value="PUMILIO HOMOLOG 3"/>
    <property type="match status" value="1"/>
</dbReference>
<dbReference type="InterPro" id="IPR033133">
    <property type="entry name" value="PUM-HD"/>
</dbReference>
<sequence length="666" mass="74664">MIQTKKRSISASESHGEGSGSKKPAKKFKKLETSKPVGKFQKTTAAANGKPGEKSDKKTFVANTPESKKEYWNGLKAKQKELRQQRRQNKSKELYELSVSAKKVYEKLKRKNAENKDELVQKLHDMLGKENAYAKIATSHDTARVIQCMIKNASDGVCDQIADSLLPKVFDLATSKYGHHCITSLFKHGSKHLWQRVVDAITKHVVKMVNHAFSGAIVDAAYNEYATNEQRKFLRQAFYSELYLLEKDRTIQAMKDCWKTNGYMKKSVLTTVKGHLVQAANKKLTDNSLIHALLAEFLQEAADVERSEVIELYLPLLASISSTKDGTEAAIFCFVNSVVKDRRAALKAMKPYVEKLAIHEHGHRLIMCVLNCYDDTVILGKQIVAPILDQLETIVGSGDWGRKVVGWIFSPADKQLLHPTQIDLLDSYLEHSKKDKDVRRKEVFTAAAEGFCKQVEKNASFWLRGGHTALLTAVILKSFEGEQLARLHRALAGVVCDPDWKVHENEINLDGSALLASVPDKKPKENEKSATERKVKKLKKSPFEEDKVAAREKLLAANPLVGGIEHAGVHIALKKMIKLDQEKRQQASSEGEEISQFGQAVIEGLTVEQLKSWIGQNRPCFLLLLIFENATPEVQRMVKAKIASVKKELKTQKHTGGKLLVEKLNL</sequence>
<dbReference type="EMBL" id="GGFJ01002986">
    <property type="protein sequence ID" value="MBW52127.1"/>
    <property type="molecule type" value="Transcribed_RNA"/>
</dbReference>
<dbReference type="PANTHER" id="PTHR13389">
    <property type="entry name" value="PUMILIO HOMOLOG 3"/>
    <property type="match status" value="1"/>
</dbReference>
<feature type="region of interest" description="Disordered" evidence="4">
    <location>
        <begin position="1"/>
        <end position="65"/>
    </location>
</feature>
<name>A0A2M4BGH9_9DIPT</name>